<evidence type="ECO:0000256" key="1">
    <source>
        <dbReference type="ARBA" id="ARBA00004127"/>
    </source>
</evidence>
<keyword evidence="7" id="KW-1185">Reference proteome</keyword>
<dbReference type="OrthoDB" id="9813247at2"/>
<evidence type="ECO:0000259" key="5">
    <source>
        <dbReference type="Pfam" id="PF06803"/>
    </source>
</evidence>
<comment type="subcellular location">
    <subcellularLocation>
        <location evidence="1">Endomembrane system</location>
        <topology evidence="1">Multi-pass membrane protein</topology>
    </subcellularLocation>
</comment>
<evidence type="ECO:0000313" key="6">
    <source>
        <dbReference type="EMBL" id="ADC89614.1"/>
    </source>
</evidence>
<feature type="domain" description="DUF1232" evidence="5">
    <location>
        <begin position="65"/>
        <end position="90"/>
    </location>
</feature>
<accession>D3SLI4</accession>
<evidence type="ECO:0000256" key="2">
    <source>
        <dbReference type="ARBA" id="ARBA00022692"/>
    </source>
</evidence>
<proteinExistence type="predicted"/>
<dbReference type="EMBL" id="CP001931">
    <property type="protein sequence ID" value="ADC89614.1"/>
    <property type="molecule type" value="Genomic_DNA"/>
</dbReference>
<keyword evidence="2" id="KW-0812">Transmembrane</keyword>
<dbReference type="GO" id="GO:0012505">
    <property type="term" value="C:endomembrane system"/>
    <property type="evidence" value="ECO:0007669"/>
    <property type="project" value="UniProtKB-SubCell"/>
</dbReference>
<keyword evidence="3" id="KW-1133">Transmembrane helix</keyword>
<dbReference type="AlphaFoldDB" id="D3SLI4"/>
<dbReference type="RefSeq" id="WP_012992020.1">
    <property type="nucleotide sequence ID" value="NC_013894.1"/>
</dbReference>
<dbReference type="Proteomes" id="UP000002043">
    <property type="component" value="Chromosome"/>
</dbReference>
<evidence type="ECO:0000313" key="7">
    <source>
        <dbReference type="Proteomes" id="UP000002043"/>
    </source>
</evidence>
<dbReference type="STRING" id="638303.Thal_0982"/>
<dbReference type="KEGG" id="tal:Thal_0982"/>
<evidence type="ECO:0000256" key="4">
    <source>
        <dbReference type="ARBA" id="ARBA00023136"/>
    </source>
</evidence>
<dbReference type="HOGENOM" id="CLU_2048607_0_0_0"/>
<name>D3SLI4_THEAH</name>
<dbReference type="Pfam" id="PF06803">
    <property type="entry name" value="DUF1232"/>
    <property type="match status" value="1"/>
</dbReference>
<organism evidence="6 7">
    <name type="scientific">Thermocrinis albus (strain DSM 14484 / JCM 11386 / HI 11/12)</name>
    <dbReference type="NCBI Taxonomy" id="638303"/>
    <lineage>
        <taxon>Bacteria</taxon>
        <taxon>Pseudomonadati</taxon>
        <taxon>Aquificota</taxon>
        <taxon>Aquificia</taxon>
        <taxon>Aquificales</taxon>
        <taxon>Aquificaceae</taxon>
        <taxon>Thermocrinis</taxon>
    </lineage>
</organism>
<reference evidence="7" key="1">
    <citation type="journal article" date="2010" name="Stand. Genomic Sci.">
        <title>Complete genome sequence of Thermocrinis albus type strain (HI 11/12T).</title>
        <authorList>
            <person name="Wirth R."/>
            <person name="Sikorski J."/>
            <person name="Brambilla E."/>
            <person name="Misra M."/>
            <person name="Lapidus A."/>
            <person name="Copeland A."/>
            <person name="Nolan M."/>
            <person name="Lucas S."/>
            <person name="Chen F."/>
            <person name="Tice H."/>
            <person name="Cheng J.F."/>
            <person name="Han C."/>
            <person name="Detter J.C."/>
            <person name="Tapia R."/>
            <person name="Bruce D."/>
            <person name="Goodwin L."/>
            <person name="Pitluck S."/>
            <person name="Pati A."/>
            <person name="Anderson I."/>
            <person name="Ivanova N."/>
            <person name="Mavromatis K."/>
            <person name="Mikhailova N."/>
            <person name="Chen A."/>
            <person name="Palaniappan K."/>
            <person name="Bilek Y."/>
            <person name="Hader T."/>
            <person name="Land M."/>
            <person name="Hauser L."/>
            <person name="Chang Y.J."/>
            <person name="Jeffries C.D."/>
            <person name="Tindall B.J."/>
            <person name="Rohde M."/>
            <person name="Goker M."/>
            <person name="Bristow J."/>
            <person name="Eisen J.A."/>
            <person name="Markowitz V."/>
            <person name="Hugenholtz P."/>
            <person name="Kyrpides N.C."/>
            <person name="Klenk H.P."/>
        </authorList>
    </citation>
    <scope>NUCLEOTIDE SEQUENCE [LARGE SCALE GENOMIC DNA]</scope>
    <source>
        <strain evidence="7">DSM 14484 / JCM 11386 / HI 11/12</strain>
    </source>
</reference>
<protein>
    <recommendedName>
        <fullName evidence="5">DUF1232 domain-containing protein</fullName>
    </recommendedName>
</protein>
<keyword evidence="4" id="KW-0472">Membrane</keyword>
<dbReference type="InterPro" id="IPR010652">
    <property type="entry name" value="DUF1232"/>
</dbReference>
<gene>
    <name evidence="6" type="ordered locus">Thal_0982</name>
</gene>
<evidence type="ECO:0000256" key="3">
    <source>
        <dbReference type="ARBA" id="ARBA00022989"/>
    </source>
</evidence>
<dbReference type="eggNOG" id="COG3339">
    <property type="taxonomic scope" value="Bacteria"/>
</dbReference>
<sequence>MEEKLRKYCKETDIPQLVKRVEEKLKRTSPTMEYVRNLILDVKLFLRLLTDEEFDLKEEAKRDMVCALLYFVEEKDSIPDWFPIIGLWDDYKVVRYVKNKHADEIARYFSVTKHFIANYF</sequence>